<evidence type="ECO:0000313" key="2">
    <source>
        <dbReference type="EMBL" id="KFD69932.1"/>
    </source>
</evidence>
<protein>
    <submittedName>
        <fullName evidence="2">Uncharacterized protein</fullName>
    </submittedName>
</protein>
<sequence>MILQEEWTLASLEKTRFNEPNSKELQENNNQFFGASQTTTLHKTLSKSGNWCICRAFFWFRRW</sequence>
<keyword evidence="3" id="KW-1185">Reference proteome</keyword>
<name>A0A085NKD6_9BILA</name>
<dbReference type="EMBL" id="KL363228">
    <property type="protein sequence ID" value="KFD52345.1"/>
    <property type="molecule type" value="Genomic_DNA"/>
</dbReference>
<dbReference type="Proteomes" id="UP000030764">
    <property type="component" value="Unassembled WGS sequence"/>
</dbReference>
<evidence type="ECO:0000313" key="3">
    <source>
        <dbReference type="Proteomes" id="UP000030764"/>
    </source>
</evidence>
<organism evidence="2">
    <name type="scientific">Trichuris suis</name>
    <name type="common">pig whipworm</name>
    <dbReference type="NCBI Taxonomy" id="68888"/>
    <lineage>
        <taxon>Eukaryota</taxon>
        <taxon>Metazoa</taxon>
        <taxon>Ecdysozoa</taxon>
        <taxon>Nematoda</taxon>
        <taxon>Enoplea</taxon>
        <taxon>Dorylaimia</taxon>
        <taxon>Trichinellida</taxon>
        <taxon>Trichuridae</taxon>
        <taxon>Trichuris</taxon>
    </lineage>
</organism>
<gene>
    <name evidence="1" type="ORF">M513_06726</name>
    <name evidence="2" type="ORF">M514_06726</name>
</gene>
<proteinExistence type="predicted"/>
<reference evidence="2 3" key="1">
    <citation type="journal article" date="2014" name="Nat. Genet.">
        <title>Genome and transcriptome of the porcine whipworm Trichuris suis.</title>
        <authorList>
            <person name="Jex A.R."/>
            <person name="Nejsum P."/>
            <person name="Schwarz E.M."/>
            <person name="Hu L."/>
            <person name="Young N.D."/>
            <person name="Hall R.S."/>
            <person name="Korhonen P.K."/>
            <person name="Liao S."/>
            <person name="Thamsborg S."/>
            <person name="Xia J."/>
            <person name="Xu P."/>
            <person name="Wang S."/>
            <person name="Scheerlinck J.P."/>
            <person name="Hofmann A."/>
            <person name="Sternberg P.W."/>
            <person name="Wang J."/>
            <person name="Gasser R.B."/>
        </authorList>
    </citation>
    <scope>NUCLEOTIDE SEQUENCE [LARGE SCALE GENOMIC DNA]</scope>
    <source>
        <strain evidence="2">DCEP-RM93F</strain>
        <strain evidence="1">DCEP-RM93M</strain>
    </source>
</reference>
<evidence type="ECO:0000313" key="1">
    <source>
        <dbReference type="EMBL" id="KFD52345.1"/>
    </source>
</evidence>
<dbReference type="Proteomes" id="UP000030758">
    <property type="component" value="Unassembled WGS sequence"/>
</dbReference>
<accession>A0A085NKD6</accession>
<dbReference type="EMBL" id="KL367491">
    <property type="protein sequence ID" value="KFD69932.1"/>
    <property type="molecule type" value="Genomic_DNA"/>
</dbReference>
<dbReference type="AlphaFoldDB" id="A0A085NKD6"/>